<evidence type="ECO:0000313" key="7">
    <source>
        <dbReference type="Proteomes" id="UP000191135"/>
    </source>
</evidence>
<comment type="similarity">
    <text evidence="1">Belongs to the LysR transcriptional regulatory family.</text>
</comment>
<dbReference type="PANTHER" id="PTHR30537:SF5">
    <property type="entry name" value="HTH-TYPE TRANSCRIPTIONAL ACTIVATOR TTDR-RELATED"/>
    <property type="match status" value="1"/>
</dbReference>
<dbReference type="GO" id="GO:0006351">
    <property type="term" value="P:DNA-templated transcription"/>
    <property type="evidence" value="ECO:0007669"/>
    <property type="project" value="TreeGrafter"/>
</dbReference>
<dbReference type="CDD" id="cd08422">
    <property type="entry name" value="PBP2_CrgA_like"/>
    <property type="match status" value="1"/>
</dbReference>
<dbReference type="Gene3D" id="1.10.10.10">
    <property type="entry name" value="Winged helix-like DNA-binding domain superfamily/Winged helix DNA-binding domain"/>
    <property type="match status" value="1"/>
</dbReference>
<dbReference type="InterPro" id="IPR058163">
    <property type="entry name" value="LysR-type_TF_proteobact-type"/>
</dbReference>
<dbReference type="FunFam" id="1.10.10.10:FF:000001">
    <property type="entry name" value="LysR family transcriptional regulator"/>
    <property type="match status" value="1"/>
</dbReference>
<dbReference type="eggNOG" id="COG0583">
    <property type="taxonomic scope" value="Bacteria"/>
</dbReference>
<dbReference type="InterPro" id="IPR036390">
    <property type="entry name" value="WH_DNA-bd_sf"/>
</dbReference>
<keyword evidence="7" id="KW-1185">Reference proteome</keyword>
<dbReference type="Gene3D" id="3.40.190.290">
    <property type="match status" value="1"/>
</dbReference>
<dbReference type="Proteomes" id="UP000191135">
    <property type="component" value="Chromosome"/>
</dbReference>
<dbReference type="SUPFAM" id="SSF46785">
    <property type="entry name" value="Winged helix' DNA-binding domain"/>
    <property type="match status" value="1"/>
</dbReference>
<sequence length="335" mass="37789">MLLHCNFRDNKKNYEFSFSNFEKTIMDKLRAMELFVATAESGSFSAAGRLYGLSPASVSRHINDLEGDIGVSLIHRSTRALSLTECGEAYLLDARNILASVKAADTAASARQDKIEGLLRVHSRTMFGISVLARLQPAFHDLYPDLVVDLHLSESSVRLREDGFDLDFRIAPPAESGLVRRRLFLSQRILVASPDYVERHPAVTRPEDLMAHCCMTYWLSHERVFWRFRHADRELELPVPRTFSSNNGLVLLQMARQGKGIALLDDYTVAEDLASGALVQLLPDVRVTNATFEEGIFVTYLETPFLPAKLRLYIDFVVARWSDALRAKDRKPAMA</sequence>
<keyword evidence="3" id="KW-0238">DNA-binding</keyword>
<dbReference type="GO" id="GO:0043565">
    <property type="term" value="F:sequence-specific DNA binding"/>
    <property type="evidence" value="ECO:0007669"/>
    <property type="project" value="TreeGrafter"/>
</dbReference>
<dbReference type="KEGG" id="mmed:Mame_03735"/>
<dbReference type="PANTHER" id="PTHR30537">
    <property type="entry name" value="HTH-TYPE TRANSCRIPTIONAL REGULATOR"/>
    <property type="match status" value="1"/>
</dbReference>
<dbReference type="SUPFAM" id="SSF53850">
    <property type="entry name" value="Periplasmic binding protein-like II"/>
    <property type="match status" value="1"/>
</dbReference>
<accession>A0A1U9Z5Z3</accession>
<reference evidence="6 7" key="1">
    <citation type="submission" date="2017-03" db="EMBL/GenBank/DDBJ databases">
        <title>Foreign affairs: Plasmid Transfer between Roseobacters and Rhizobia.</title>
        <authorList>
            <person name="Bartling P."/>
            <person name="Bunk B."/>
            <person name="Overmann J."/>
            <person name="Brinkmann H."/>
            <person name="Petersen J."/>
        </authorList>
    </citation>
    <scope>NUCLEOTIDE SEQUENCE [LARGE SCALE GENOMIC DNA]</scope>
    <source>
        <strain evidence="6 7">MACL11</strain>
    </source>
</reference>
<dbReference type="InterPro" id="IPR005119">
    <property type="entry name" value="LysR_subst-bd"/>
</dbReference>
<organism evidence="6 7">
    <name type="scientific">Martelella mediterranea DSM 17316</name>
    <dbReference type="NCBI Taxonomy" id="1122214"/>
    <lineage>
        <taxon>Bacteria</taxon>
        <taxon>Pseudomonadati</taxon>
        <taxon>Pseudomonadota</taxon>
        <taxon>Alphaproteobacteria</taxon>
        <taxon>Hyphomicrobiales</taxon>
        <taxon>Aurantimonadaceae</taxon>
        <taxon>Martelella</taxon>
    </lineage>
</organism>
<dbReference type="EMBL" id="CP020330">
    <property type="protein sequence ID" value="AQZ53040.1"/>
    <property type="molecule type" value="Genomic_DNA"/>
</dbReference>
<dbReference type="InterPro" id="IPR000847">
    <property type="entry name" value="LysR_HTH_N"/>
</dbReference>
<gene>
    <name evidence="6" type="primary">dmlR_11</name>
    <name evidence="6" type="ORF">Mame_03735</name>
</gene>
<name>A0A1U9Z5Z3_9HYPH</name>
<evidence type="ECO:0000313" key="6">
    <source>
        <dbReference type="EMBL" id="AQZ53040.1"/>
    </source>
</evidence>
<feature type="domain" description="HTH lysR-type" evidence="5">
    <location>
        <begin position="27"/>
        <end position="84"/>
    </location>
</feature>
<keyword evidence="2" id="KW-0805">Transcription regulation</keyword>
<dbReference type="InterPro" id="IPR036388">
    <property type="entry name" value="WH-like_DNA-bd_sf"/>
</dbReference>
<evidence type="ECO:0000256" key="3">
    <source>
        <dbReference type="ARBA" id="ARBA00023125"/>
    </source>
</evidence>
<dbReference type="AlphaFoldDB" id="A0A1U9Z5Z3"/>
<dbReference type="PROSITE" id="PS50931">
    <property type="entry name" value="HTH_LYSR"/>
    <property type="match status" value="1"/>
</dbReference>
<proteinExistence type="inferred from homology"/>
<dbReference type="Pfam" id="PF03466">
    <property type="entry name" value="LysR_substrate"/>
    <property type="match status" value="1"/>
</dbReference>
<evidence type="ECO:0000256" key="2">
    <source>
        <dbReference type="ARBA" id="ARBA00023015"/>
    </source>
</evidence>
<evidence type="ECO:0000256" key="4">
    <source>
        <dbReference type="ARBA" id="ARBA00023163"/>
    </source>
</evidence>
<keyword evidence="4" id="KW-0804">Transcription</keyword>
<protein>
    <submittedName>
        <fullName evidence="6">D-malate degradation protein R</fullName>
    </submittedName>
</protein>
<evidence type="ECO:0000256" key="1">
    <source>
        <dbReference type="ARBA" id="ARBA00009437"/>
    </source>
</evidence>
<evidence type="ECO:0000259" key="5">
    <source>
        <dbReference type="PROSITE" id="PS50931"/>
    </source>
</evidence>
<dbReference type="STRING" id="1122214.Mame_03735"/>
<dbReference type="GO" id="GO:0003700">
    <property type="term" value="F:DNA-binding transcription factor activity"/>
    <property type="evidence" value="ECO:0007669"/>
    <property type="project" value="InterPro"/>
</dbReference>
<dbReference type="Pfam" id="PF00126">
    <property type="entry name" value="HTH_1"/>
    <property type="match status" value="1"/>
</dbReference>